<evidence type="ECO:0000313" key="1">
    <source>
        <dbReference type="EMBL" id="KAF3574361.1"/>
    </source>
</evidence>
<dbReference type="EMBL" id="QGKX02000095">
    <property type="protein sequence ID" value="KAF3574361.1"/>
    <property type="molecule type" value="Genomic_DNA"/>
</dbReference>
<protein>
    <submittedName>
        <fullName evidence="1">Uncharacterized protein</fullName>
    </submittedName>
</protein>
<evidence type="ECO:0000313" key="2">
    <source>
        <dbReference type="Proteomes" id="UP000712600"/>
    </source>
</evidence>
<proteinExistence type="predicted"/>
<sequence length="83" mass="9262">MVNKEVLGLHVTSLSSDGEQGGFSTIGELISLLRTHCLAVFLRTWYVVSSLLSCLKEDEIDPEEETLPSFDFIANEENDDEEV</sequence>
<accession>A0A8S9RP06</accession>
<gene>
    <name evidence="1" type="ORF">F2Q69_00061564</name>
</gene>
<organism evidence="1 2">
    <name type="scientific">Brassica cretica</name>
    <name type="common">Mustard</name>
    <dbReference type="NCBI Taxonomy" id="69181"/>
    <lineage>
        <taxon>Eukaryota</taxon>
        <taxon>Viridiplantae</taxon>
        <taxon>Streptophyta</taxon>
        <taxon>Embryophyta</taxon>
        <taxon>Tracheophyta</taxon>
        <taxon>Spermatophyta</taxon>
        <taxon>Magnoliopsida</taxon>
        <taxon>eudicotyledons</taxon>
        <taxon>Gunneridae</taxon>
        <taxon>Pentapetalae</taxon>
        <taxon>rosids</taxon>
        <taxon>malvids</taxon>
        <taxon>Brassicales</taxon>
        <taxon>Brassicaceae</taxon>
        <taxon>Brassiceae</taxon>
        <taxon>Brassica</taxon>
    </lineage>
</organism>
<dbReference type="Proteomes" id="UP000712600">
    <property type="component" value="Unassembled WGS sequence"/>
</dbReference>
<comment type="caution">
    <text evidence="1">The sequence shown here is derived from an EMBL/GenBank/DDBJ whole genome shotgun (WGS) entry which is preliminary data.</text>
</comment>
<reference evidence="1" key="1">
    <citation type="submission" date="2019-12" db="EMBL/GenBank/DDBJ databases">
        <title>Genome sequencing and annotation of Brassica cretica.</title>
        <authorList>
            <person name="Studholme D.J."/>
            <person name="Sarris P."/>
        </authorList>
    </citation>
    <scope>NUCLEOTIDE SEQUENCE</scope>
    <source>
        <strain evidence="1">PFS-109/04</strain>
        <tissue evidence="1">Leaf</tissue>
    </source>
</reference>
<name>A0A8S9RP06_BRACR</name>
<dbReference type="AlphaFoldDB" id="A0A8S9RP06"/>